<keyword evidence="5" id="KW-0808">Transferase</keyword>
<gene>
    <name evidence="5" type="ORF">MY490_00390</name>
</gene>
<dbReference type="RefSeq" id="WP_248267574.1">
    <property type="nucleotide sequence ID" value="NZ_CP096034.1"/>
</dbReference>
<sequence length="373" mass="42453">MMNNQLNGQINLAPGTLITGKWNKNKYEIKSLLGNGANGTVYLASGKTGDVAIKLSKDSTNITNEVNVLKKITQVQDSILGPSFIDVDDYLNPGTNECCYYYVMEYVNGVSLPNFIERNGMEWTSIFIIQVLSLLDKLHHKGFIFGDLKTDNLLVTKEPNKIQWIDFGGVTQIGRAVKEFTEFFDRGYWGLGSRKAEVSYDLFAVTMIFIHLHCKKQFLKNGLGINQIEQVITETQTLNPYKEFLMKGLKGEYVNASAMKQALLMYEQKINATKKRKNKKDQATAAQTMNQTRQSKKQNQNTNQSTQSKKHSQPTNQPRHSASQNQKPNQSTQTRAGNNVQVKQKKKRIHWFETSTILLLMGLAYALYFYYQL</sequence>
<feature type="region of interest" description="Disordered" evidence="2">
    <location>
        <begin position="273"/>
        <end position="345"/>
    </location>
</feature>
<keyword evidence="3" id="KW-1133">Transmembrane helix</keyword>
<keyword evidence="3" id="KW-0812">Transmembrane</keyword>
<dbReference type="SUPFAM" id="SSF56112">
    <property type="entry name" value="Protein kinase-like (PK-like)"/>
    <property type="match status" value="1"/>
</dbReference>
<dbReference type="Gene3D" id="3.30.200.20">
    <property type="entry name" value="Phosphorylase Kinase, domain 1"/>
    <property type="match status" value="1"/>
</dbReference>
<evidence type="ECO:0000313" key="6">
    <source>
        <dbReference type="Proteomes" id="UP000830639"/>
    </source>
</evidence>
<dbReference type="Pfam" id="PF00069">
    <property type="entry name" value="Pkinase"/>
    <property type="match status" value="1"/>
</dbReference>
<accession>A0ABY4JLV8</accession>
<organism evidence="5 6">
    <name type="scientific">Gottfriedia acidiceleris</name>
    <dbReference type="NCBI Taxonomy" id="371036"/>
    <lineage>
        <taxon>Bacteria</taxon>
        <taxon>Bacillati</taxon>
        <taxon>Bacillota</taxon>
        <taxon>Bacilli</taxon>
        <taxon>Bacillales</taxon>
        <taxon>Bacillaceae</taxon>
        <taxon>Gottfriedia</taxon>
    </lineage>
</organism>
<evidence type="ECO:0000256" key="1">
    <source>
        <dbReference type="PROSITE-ProRule" id="PRU10141"/>
    </source>
</evidence>
<dbReference type="PANTHER" id="PTHR44167">
    <property type="entry name" value="OVARIAN-SPECIFIC SERINE/THREONINE-PROTEIN KINASE LOK-RELATED"/>
    <property type="match status" value="1"/>
</dbReference>
<evidence type="ECO:0000256" key="3">
    <source>
        <dbReference type="SAM" id="Phobius"/>
    </source>
</evidence>
<evidence type="ECO:0000259" key="4">
    <source>
        <dbReference type="PROSITE" id="PS50011"/>
    </source>
</evidence>
<feature type="compositionally biased region" description="Polar residues" evidence="2">
    <location>
        <begin position="313"/>
        <end position="342"/>
    </location>
</feature>
<dbReference type="EMBL" id="CP096034">
    <property type="protein sequence ID" value="UPM54426.1"/>
    <property type="molecule type" value="Genomic_DNA"/>
</dbReference>
<name>A0ABY4JLV8_9BACI</name>
<dbReference type="Gene3D" id="1.10.510.10">
    <property type="entry name" value="Transferase(Phosphotransferase) domain 1"/>
    <property type="match status" value="1"/>
</dbReference>
<feature type="transmembrane region" description="Helical" evidence="3">
    <location>
        <begin position="351"/>
        <end position="371"/>
    </location>
</feature>
<keyword evidence="6" id="KW-1185">Reference proteome</keyword>
<dbReference type="GO" id="GO:0016301">
    <property type="term" value="F:kinase activity"/>
    <property type="evidence" value="ECO:0007669"/>
    <property type="project" value="UniProtKB-KW"/>
</dbReference>
<feature type="domain" description="Protein kinase" evidence="4">
    <location>
        <begin position="27"/>
        <end position="270"/>
    </location>
</feature>
<dbReference type="SMART" id="SM00220">
    <property type="entry name" value="S_TKc"/>
    <property type="match status" value="1"/>
</dbReference>
<dbReference type="PROSITE" id="PS50011">
    <property type="entry name" value="PROTEIN_KINASE_DOM"/>
    <property type="match status" value="1"/>
</dbReference>
<dbReference type="InterPro" id="IPR017441">
    <property type="entry name" value="Protein_kinase_ATP_BS"/>
</dbReference>
<dbReference type="InterPro" id="IPR000719">
    <property type="entry name" value="Prot_kinase_dom"/>
</dbReference>
<keyword evidence="1" id="KW-0547">Nucleotide-binding</keyword>
<reference evidence="5 6" key="1">
    <citation type="submission" date="2022-04" db="EMBL/GenBank/DDBJ databases">
        <title>Mechanism of arsenic methylation and mitigation arsenic toxicity by Bacillus sp. LH14 from an Arsenic-Contaminated Paddy Soil.</title>
        <authorList>
            <person name="Wang D."/>
        </authorList>
    </citation>
    <scope>NUCLEOTIDE SEQUENCE [LARGE SCALE GENOMIC DNA]</scope>
    <source>
        <strain evidence="5 6">LH14</strain>
    </source>
</reference>
<proteinExistence type="predicted"/>
<dbReference type="InterPro" id="IPR011009">
    <property type="entry name" value="Kinase-like_dom_sf"/>
</dbReference>
<dbReference type="Proteomes" id="UP000830639">
    <property type="component" value="Chromosome"/>
</dbReference>
<keyword evidence="1" id="KW-0067">ATP-binding</keyword>
<feature type="compositionally biased region" description="Low complexity" evidence="2">
    <location>
        <begin position="290"/>
        <end position="307"/>
    </location>
</feature>
<evidence type="ECO:0000313" key="5">
    <source>
        <dbReference type="EMBL" id="UPM54426.1"/>
    </source>
</evidence>
<feature type="binding site" evidence="1">
    <location>
        <position position="54"/>
    </location>
    <ligand>
        <name>ATP</name>
        <dbReference type="ChEBI" id="CHEBI:30616"/>
    </ligand>
</feature>
<protein>
    <submittedName>
        <fullName evidence="5">Serine/threonine-protein kinase</fullName>
    </submittedName>
</protein>
<keyword evidence="3" id="KW-0472">Membrane</keyword>
<evidence type="ECO:0000256" key="2">
    <source>
        <dbReference type="SAM" id="MobiDB-lite"/>
    </source>
</evidence>
<keyword evidence="5" id="KW-0418">Kinase</keyword>
<dbReference type="PROSITE" id="PS00107">
    <property type="entry name" value="PROTEIN_KINASE_ATP"/>
    <property type="match status" value="1"/>
</dbReference>
<dbReference type="PANTHER" id="PTHR44167:SF24">
    <property type="entry name" value="SERINE_THREONINE-PROTEIN KINASE CHK2"/>
    <property type="match status" value="1"/>
</dbReference>